<comment type="caution">
    <text evidence="2">The sequence shown here is derived from an EMBL/GenBank/DDBJ whole genome shotgun (WGS) entry which is preliminary data.</text>
</comment>
<accession>A0A1Q3B9A1</accession>
<evidence type="ECO:0000256" key="1">
    <source>
        <dbReference type="SAM" id="MobiDB-lite"/>
    </source>
</evidence>
<gene>
    <name evidence="2" type="ORF">CFOL_v3_07993</name>
</gene>
<proteinExistence type="predicted"/>
<dbReference type="STRING" id="3775.A0A1Q3B9A1"/>
<sequence>MEATKEATGILNKILPPRLEDAGLEDCALPPESIKEAFLKAATAVKSRATSLFATTGSDGEEEERSNCVNDPYPTVKDSADDVVGLPDVTEASDALVTGDSAEEVGPCGVEKNGGVVEEGGDKVVVVGGDDVEEREGERKGCVDGLKGLKIKDKLKNEEESEGEEKKPILTQGFV</sequence>
<feature type="region of interest" description="Disordered" evidence="1">
    <location>
        <begin position="54"/>
        <end position="81"/>
    </location>
</feature>
<dbReference type="PANTHER" id="PTHR36713">
    <property type="entry name" value="OS09G0344700 PROTEIN"/>
    <property type="match status" value="1"/>
</dbReference>
<dbReference type="OrthoDB" id="773986at2759"/>
<name>A0A1Q3B9A1_CEPFO</name>
<dbReference type="InParanoid" id="A0A1Q3B9A1"/>
<dbReference type="AlphaFoldDB" id="A0A1Q3B9A1"/>
<feature type="compositionally biased region" description="Basic and acidic residues" evidence="1">
    <location>
        <begin position="155"/>
        <end position="168"/>
    </location>
</feature>
<evidence type="ECO:0000313" key="3">
    <source>
        <dbReference type="Proteomes" id="UP000187406"/>
    </source>
</evidence>
<keyword evidence="3" id="KW-1185">Reference proteome</keyword>
<dbReference type="PANTHER" id="PTHR36713:SF1">
    <property type="entry name" value="OS09G0344700 PROTEIN"/>
    <property type="match status" value="1"/>
</dbReference>
<evidence type="ECO:0000313" key="2">
    <source>
        <dbReference type="EMBL" id="GAV64475.1"/>
    </source>
</evidence>
<dbReference type="Proteomes" id="UP000187406">
    <property type="component" value="Unassembled WGS sequence"/>
</dbReference>
<dbReference type="EMBL" id="BDDD01000348">
    <property type="protein sequence ID" value="GAV64475.1"/>
    <property type="molecule type" value="Genomic_DNA"/>
</dbReference>
<feature type="region of interest" description="Disordered" evidence="1">
    <location>
        <begin position="155"/>
        <end position="175"/>
    </location>
</feature>
<protein>
    <submittedName>
        <fullName evidence="2">Uncharacterized protein</fullName>
    </submittedName>
</protein>
<organism evidence="2 3">
    <name type="scientific">Cephalotus follicularis</name>
    <name type="common">Albany pitcher plant</name>
    <dbReference type="NCBI Taxonomy" id="3775"/>
    <lineage>
        <taxon>Eukaryota</taxon>
        <taxon>Viridiplantae</taxon>
        <taxon>Streptophyta</taxon>
        <taxon>Embryophyta</taxon>
        <taxon>Tracheophyta</taxon>
        <taxon>Spermatophyta</taxon>
        <taxon>Magnoliopsida</taxon>
        <taxon>eudicotyledons</taxon>
        <taxon>Gunneridae</taxon>
        <taxon>Pentapetalae</taxon>
        <taxon>rosids</taxon>
        <taxon>fabids</taxon>
        <taxon>Oxalidales</taxon>
        <taxon>Cephalotaceae</taxon>
        <taxon>Cephalotus</taxon>
    </lineage>
</organism>
<dbReference type="FunCoup" id="A0A1Q3B9A1">
    <property type="interactions" value="369"/>
</dbReference>
<reference evidence="3" key="1">
    <citation type="submission" date="2016-04" db="EMBL/GenBank/DDBJ databases">
        <title>Cephalotus genome sequencing.</title>
        <authorList>
            <person name="Fukushima K."/>
            <person name="Hasebe M."/>
            <person name="Fang X."/>
        </authorList>
    </citation>
    <scope>NUCLEOTIDE SEQUENCE [LARGE SCALE GENOMIC DNA]</scope>
    <source>
        <strain evidence="3">cv. St1</strain>
    </source>
</reference>